<protein>
    <recommendedName>
        <fullName evidence="3">Type II toxin-antitoxin system death-on-curing family toxin</fullName>
    </recommendedName>
</protein>
<dbReference type="PANTHER" id="PTHR39426:SF1">
    <property type="entry name" value="HOMOLOGY TO DEATH-ON-CURING PROTEIN OF PHAGE P1"/>
    <property type="match status" value="1"/>
</dbReference>
<dbReference type="InterPro" id="IPR006440">
    <property type="entry name" value="Doc"/>
</dbReference>
<evidence type="ECO:0000313" key="1">
    <source>
        <dbReference type="EMBL" id="MEC4721814.1"/>
    </source>
</evidence>
<dbReference type="RefSeq" id="WP_326508499.1">
    <property type="nucleotide sequence ID" value="NZ_JAWIIV010000022.1"/>
</dbReference>
<evidence type="ECO:0000313" key="2">
    <source>
        <dbReference type="Proteomes" id="UP001352263"/>
    </source>
</evidence>
<proteinExistence type="predicted"/>
<dbReference type="PANTHER" id="PTHR39426">
    <property type="entry name" value="HOMOLOGY TO DEATH-ON-CURING PROTEIN OF PHAGE P1"/>
    <property type="match status" value="1"/>
</dbReference>
<dbReference type="InterPro" id="IPR053737">
    <property type="entry name" value="Type_II_TA_Toxin"/>
</dbReference>
<dbReference type="EMBL" id="JAWIIV010000022">
    <property type="protein sequence ID" value="MEC4721814.1"/>
    <property type="molecule type" value="Genomic_DNA"/>
</dbReference>
<dbReference type="Gene3D" id="1.20.120.1870">
    <property type="entry name" value="Fic/DOC protein, Fido domain"/>
    <property type="match status" value="1"/>
</dbReference>
<gene>
    <name evidence="1" type="ORF">RY831_21835</name>
</gene>
<reference evidence="1 2" key="1">
    <citation type="submission" date="2023-10" db="EMBL/GenBank/DDBJ databases">
        <title>Noviherbaspirillum sp. CPCC 100848 genome assembly.</title>
        <authorList>
            <person name="Li X.Y."/>
            <person name="Fang X.M."/>
        </authorList>
    </citation>
    <scope>NUCLEOTIDE SEQUENCE [LARGE SCALE GENOMIC DNA]</scope>
    <source>
        <strain evidence="1 2">CPCC 100848</strain>
    </source>
</reference>
<keyword evidence="2" id="KW-1185">Reference proteome</keyword>
<sequence>MNLRSIDADALLLAYADAHGAAPHERGRLEAALLHPLTVAAAGDADIADIAVAYMRGMLEYAPFSQANAGAGLLAMELFLLQNGWDISAPSEERLQMLHRLEAGQCSDREFGDWLRRSL</sequence>
<name>A0ABU6JFF0_9BURK</name>
<accession>A0ABU6JFF0</accession>
<comment type="caution">
    <text evidence="1">The sequence shown here is derived from an EMBL/GenBank/DDBJ whole genome shotgun (WGS) entry which is preliminary data.</text>
</comment>
<dbReference type="Proteomes" id="UP001352263">
    <property type="component" value="Unassembled WGS sequence"/>
</dbReference>
<evidence type="ECO:0008006" key="3">
    <source>
        <dbReference type="Google" id="ProtNLM"/>
    </source>
</evidence>
<organism evidence="1 2">
    <name type="scientific">Noviherbaspirillum album</name>
    <dbReference type="NCBI Taxonomy" id="3080276"/>
    <lineage>
        <taxon>Bacteria</taxon>
        <taxon>Pseudomonadati</taxon>
        <taxon>Pseudomonadota</taxon>
        <taxon>Betaproteobacteria</taxon>
        <taxon>Burkholderiales</taxon>
        <taxon>Oxalobacteraceae</taxon>
        <taxon>Noviherbaspirillum</taxon>
    </lineage>
</organism>